<dbReference type="Proteomes" id="UP001371456">
    <property type="component" value="Unassembled WGS sequence"/>
</dbReference>
<accession>A0AAN8SSV2</accession>
<proteinExistence type="predicted"/>
<keyword evidence="3" id="KW-1185">Reference proteome</keyword>
<protein>
    <submittedName>
        <fullName evidence="2">Uncharacterized protein</fullName>
    </submittedName>
</protein>
<comment type="caution">
    <text evidence="2">The sequence shown here is derived from an EMBL/GenBank/DDBJ whole genome shotgun (WGS) entry which is preliminary data.</text>
</comment>
<evidence type="ECO:0000313" key="3">
    <source>
        <dbReference type="Proteomes" id="UP001371456"/>
    </source>
</evidence>
<gene>
    <name evidence="2" type="ORF">RDI58_025874</name>
</gene>
<evidence type="ECO:0000313" key="2">
    <source>
        <dbReference type="EMBL" id="KAK6774873.1"/>
    </source>
</evidence>
<feature type="region of interest" description="Disordered" evidence="1">
    <location>
        <begin position="1"/>
        <end position="23"/>
    </location>
</feature>
<dbReference type="AlphaFoldDB" id="A0AAN8SSV2"/>
<organism evidence="2 3">
    <name type="scientific">Solanum bulbocastanum</name>
    <name type="common">Wild potato</name>
    <dbReference type="NCBI Taxonomy" id="147425"/>
    <lineage>
        <taxon>Eukaryota</taxon>
        <taxon>Viridiplantae</taxon>
        <taxon>Streptophyta</taxon>
        <taxon>Embryophyta</taxon>
        <taxon>Tracheophyta</taxon>
        <taxon>Spermatophyta</taxon>
        <taxon>Magnoliopsida</taxon>
        <taxon>eudicotyledons</taxon>
        <taxon>Gunneridae</taxon>
        <taxon>Pentapetalae</taxon>
        <taxon>asterids</taxon>
        <taxon>lamiids</taxon>
        <taxon>Solanales</taxon>
        <taxon>Solanaceae</taxon>
        <taxon>Solanoideae</taxon>
        <taxon>Solaneae</taxon>
        <taxon>Solanum</taxon>
    </lineage>
</organism>
<name>A0AAN8SSV2_SOLBU</name>
<sequence>MKHLNCAKNDLNSQKTPHFAMLP</sequence>
<reference evidence="2 3" key="1">
    <citation type="submission" date="2024-02" db="EMBL/GenBank/DDBJ databases">
        <title>de novo genome assembly of Solanum bulbocastanum strain 11H21.</title>
        <authorList>
            <person name="Hosaka A.J."/>
        </authorList>
    </citation>
    <scope>NUCLEOTIDE SEQUENCE [LARGE SCALE GENOMIC DNA]</scope>
    <source>
        <tissue evidence="2">Young leaves</tissue>
    </source>
</reference>
<dbReference type="EMBL" id="JBANQN010000011">
    <property type="protein sequence ID" value="KAK6774873.1"/>
    <property type="molecule type" value="Genomic_DNA"/>
</dbReference>
<evidence type="ECO:0000256" key="1">
    <source>
        <dbReference type="SAM" id="MobiDB-lite"/>
    </source>
</evidence>